<dbReference type="InterPro" id="IPR000172">
    <property type="entry name" value="GMC_OxRdtase_N"/>
</dbReference>
<reference evidence="6" key="1">
    <citation type="submission" date="2022-01" db="EMBL/GenBank/DDBJ databases">
        <authorList>
            <person name="King R."/>
        </authorList>
    </citation>
    <scope>NUCLEOTIDE SEQUENCE</scope>
</reference>
<dbReference type="Proteomes" id="UP001152798">
    <property type="component" value="Chromosome 6"/>
</dbReference>
<evidence type="ECO:0000313" key="7">
    <source>
        <dbReference type="Proteomes" id="UP001152798"/>
    </source>
</evidence>
<feature type="domain" description="Glucose-methanol-choline oxidoreductase N-terminal" evidence="5">
    <location>
        <begin position="370"/>
        <end position="384"/>
    </location>
</feature>
<dbReference type="PANTHER" id="PTHR11552">
    <property type="entry name" value="GLUCOSE-METHANOL-CHOLINE GMC OXIDOREDUCTASE"/>
    <property type="match status" value="1"/>
</dbReference>
<evidence type="ECO:0000256" key="4">
    <source>
        <dbReference type="SAM" id="SignalP"/>
    </source>
</evidence>
<dbReference type="SUPFAM" id="SSF51905">
    <property type="entry name" value="FAD/NAD(P)-binding domain"/>
    <property type="match status" value="1"/>
</dbReference>
<dbReference type="Pfam" id="PF00732">
    <property type="entry name" value="GMC_oxred_N"/>
    <property type="match status" value="1"/>
</dbReference>
<dbReference type="GO" id="GO:0050660">
    <property type="term" value="F:flavin adenine dinucleotide binding"/>
    <property type="evidence" value="ECO:0007669"/>
    <property type="project" value="InterPro"/>
</dbReference>
<dbReference type="PANTHER" id="PTHR11552:SF217">
    <property type="entry name" value="GLUCOSE DEHYDROGENASE [FAD, QUINONE]"/>
    <property type="match status" value="1"/>
</dbReference>
<evidence type="ECO:0000313" key="6">
    <source>
        <dbReference type="EMBL" id="CAH1404138.1"/>
    </source>
</evidence>
<keyword evidence="7" id="KW-1185">Reference proteome</keyword>
<dbReference type="PIRSF" id="PIRSF000137">
    <property type="entry name" value="Alcohol_oxidase"/>
    <property type="match status" value="1"/>
</dbReference>
<sequence length="710" mass="78332">MEKRSRSFIICFFAFLGMVASDGTEIELEDVEEPPSLGDEEAAFVASALHTGCAGDIFNPCPGHATGIAGEAFADLINTILLSSCLLSPPCAYPPNVGDNCISKTIFDFIVIGGGTSGSVVASRLSEVADWNILLLEAGGDPPMTSDVPLFHINLQRTDIDWNFLTSREVGLFNGLMGRVNRWPRGKTLGGTSAMGSMLYIRGHRRDFDNIAAKGNVGWAYDDLLPYYLKSEDMRELAKLDSPVFSSFHKSGGPLTISRFGPTVPIVEMLQKAASELGAFPNGDLNVQNMPGMASPNVGTVRNGERVNTAKAFLSPVRARKNLFVIKYARVTKIHICPQTKRAYGVEYVYRTETAARTLRTSREIIVCAGAVNSPVLLMLSGVGPKNDLELNNIYVIQNLRVGRNLRDTVTYPLMLTRLNFQNESVSPLESLDAAYEYLTRRTGPLAGIGSEELVGMVSNDEDDYPDIQLRFIYARFNETEVITDLSKAHGFEEEIVVGLLEKLKYHDLIITQMSLLRPHSVGTIRLKSNDPDGAPLIISNYLEHPKDFTELMYGIRFIEKLVNTKTMHKYNASMDYVDFAGCCGIPYGSDYYWSCAFSHIAGTGHNQIGTCKMGPCEDPDAVVDPQLRVHGIHGLRVADASILPSSVTGSTMATVIMIGEKVSDMIKYQWIPNYKPVFFTRSPYPKRTTMMHPKHHKSVYEREPGSANV</sequence>
<evidence type="ECO:0000256" key="1">
    <source>
        <dbReference type="ARBA" id="ARBA00010790"/>
    </source>
</evidence>
<dbReference type="InterPro" id="IPR012132">
    <property type="entry name" value="GMC_OxRdtase"/>
</dbReference>
<feature type="signal peptide" evidence="4">
    <location>
        <begin position="1"/>
        <end position="21"/>
    </location>
</feature>
<keyword evidence="2" id="KW-0274">FAD</keyword>
<feature type="region of interest" description="Disordered" evidence="3">
    <location>
        <begin position="691"/>
        <end position="710"/>
    </location>
</feature>
<dbReference type="OrthoDB" id="6613248at2759"/>
<feature type="compositionally biased region" description="Basic and acidic residues" evidence="3">
    <location>
        <begin position="699"/>
        <end position="710"/>
    </location>
</feature>
<keyword evidence="4" id="KW-0732">Signal</keyword>
<protein>
    <recommendedName>
        <fullName evidence="5">Glucose-methanol-choline oxidoreductase N-terminal domain-containing protein</fullName>
    </recommendedName>
</protein>
<organism evidence="6 7">
    <name type="scientific">Nezara viridula</name>
    <name type="common">Southern green stink bug</name>
    <name type="synonym">Cimex viridulus</name>
    <dbReference type="NCBI Taxonomy" id="85310"/>
    <lineage>
        <taxon>Eukaryota</taxon>
        <taxon>Metazoa</taxon>
        <taxon>Ecdysozoa</taxon>
        <taxon>Arthropoda</taxon>
        <taxon>Hexapoda</taxon>
        <taxon>Insecta</taxon>
        <taxon>Pterygota</taxon>
        <taxon>Neoptera</taxon>
        <taxon>Paraneoptera</taxon>
        <taxon>Hemiptera</taxon>
        <taxon>Heteroptera</taxon>
        <taxon>Panheteroptera</taxon>
        <taxon>Pentatomomorpha</taxon>
        <taxon>Pentatomoidea</taxon>
        <taxon>Pentatomidae</taxon>
        <taxon>Pentatominae</taxon>
        <taxon>Nezara</taxon>
    </lineage>
</organism>
<feature type="chain" id="PRO_5040417845" description="Glucose-methanol-choline oxidoreductase N-terminal domain-containing protein" evidence="4">
    <location>
        <begin position="22"/>
        <end position="710"/>
    </location>
</feature>
<name>A0A9P0MR41_NEZVI</name>
<keyword evidence="2" id="KW-0285">Flavoprotein</keyword>
<dbReference type="PROSITE" id="PS00624">
    <property type="entry name" value="GMC_OXRED_2"/>
    <property type="match status" value="1"/>
</dbReference>
<proteinExistence type="inferred from homology"/>
<dbReference type="GO" id="GO:0016614">
    <property type="term" value="F:oxidoreductase activity, acting on CH-OH group of donors"/>
    <property type="evidence" value="ECO:0007669"/>
    <property type="project" value="InterPro"/>
</dbReference>
<dbReference type="InterPro" id="IPR036188">
    <property type="entry name" value="FAD/NAD-bd_sf"/>
</dbReference>
<dbReference type="SUPFAM" id="SSF54373">
    <property type="entry name" value="FAD-linked reductases, C-terminal domain"/>
    <property type="match status" value="1"/>
</dbReference>
<gene>
    <name evidence="6" type="ORF">NEZAVI_LOCUS12604</name>
</gene>
<feature type="binding site" evidence="2">
    <location>
        <begin position="116"/>
        <end position="117"/>
    </location>
    <ligand>
        <name>FAD</name>
        <dbReference type="ChEBI" id="CHEBI:57692"/>
    </ligand>
</feature>
<evidence type="ECO:0000256" key="2">
    <source>
        <dbReference type="PIRSR" id="PIRSR000137-2"/>
    </source>
</evidence>
<dbReference type="AlphaFoldDB" id="A0A9P0MR41"/>
<accession>A0A9P0MR41</accession>
<feature type="binding site" evidence="2">
    <location>
        <position position="192"/>
    </location>
    <ligand>
        <name>FAD</name>
        <dbReference type="ChEBI" id="CHEBI:57692"/>
    </ligand>
</feature>
<comment type="cofactor">
    <cofactor evidence="2">
        <name>FAD</name>
        <dbReference type="ChEBI" id="CHEBI:57692"/>
    </cofactor>
</comment>
<dbReference type="EMBL" id="OV725082">
    <property type="protein sequence ID" value="CAH1404138.1"/>
    <property type="molecule type" value="Genomic_DNA"/>
</dbReference>
<dbReference type="Pfam" id="PF05199">
    <property type="entry name" value="GMC_oxred_C"/>
    <property type="match status" value="1"/>
</dbReference>
<dbReference type="InterPro" id="IPR007867">
    <property type="entry name" value="GMC_OxRtase_C"/>
</dbReference>
<evidence type="ECO:0000256" key="3">
    <source>
        <dbReference type="SAM" id="MobiDB-lite"/>
    </source>
</evidence>
<evidence type="ECO:0000259" key="5">
    <source>
        <dbReference type="PROSITE" id="PS00624"/>
    </source>
</evidence>
<dbReference type="Gene3D" id="3.30.560.10">
    <property type="entry name" value="Glucose Oxidase, domain 3"/>
    <property type="match status" value="1"/>
</dbReference>
<comment type="similarity">
    <text evidence="1">Belongs to the GMC oxidoreductase family.</text>
</comment>
<feature type="binding site" evidence="2">
    <location>
        <position position="331"/>
    </location>
    <ligand>
        <name>FAD</name>
        <dbReference type="ChEBI" id="CHEBI:57692"/>
    </ligand>
</feature>
<dbReference type="Gene3D" id="3.50.50.60">
    <property type="entry name" value="FAD/NAD(P)-binding domain"/>
    <property type="match status" value="1"/>
</dbReference>